<evidence type="ECO:0000313" key="1">
    <source>
        <dbReference type="EMBL" id="AEZ60230.1"/>
    </source>
</evidence>
<dbReference type="AlphaFoldDB" id="A0AAU8PJ01"/>
<organism evidence="1 2">
    <name type="scientific">Treponema pallidum subsp. pertenue (strain Gauthier)</name>
    <dbReference type="NCBI Taxonomy" id="491080"/>
    <lineage>
        <taxon>Bacteria</taxon>
        <taxon>Pseudomonadati</taxon>
        <taxon>Spirochaetota</taxon>
        <taxon>Spirochaetia</taxon>
        <taxon>Spirochaetales</taxon>
        <taxon>Treponemataceae</taxon>
        <taxon>Treponema</taxon>
    </lineage>
</organism>
<sequence length="97" mass="11181">MLPPMACGESWEELKYREVFEEELSALEHRRQRDPTCSVSDIEAVLETLYLMDGNNQDGRGNPRQIGLDATIAAYEQFLCEWRRQLSTASPLSMEKK</sequence>
<proteinExistence type="predicted"/>
<name>A0AAU8PJ01_TREPG</name>
<gene>
    <name evidence="1" type="ordered locus">TPEGAU_0954a</name>
</gene>
<evidence type="ECO:0000313" key="2">
    <source>
        <dbReference type="Proteomes" id="UP000008192"/>
    </source>
</evidence>
<accession>A0AAU8PJ01</accession>
<dbReference type="Proteomes" id="UP000008192">
    <property type="component" value="Chromosome"/>
</dbReference>
<dbReference type="EMBL" id="CP002376">
    <property type="protein sequence ID" value="AEZ60230.1"/>
    <property type="molecule type" value="Genomic_DNA"/>
</dbReference>
<reference evidence="2" key="1">
    <citation type="journal article" date="2012" name="PLoS Negl. Trop. Dis.">
        <title>Whole genome sequences of three Treponema pallidum ssp. pertenue strains: yaws and syphilis treponemes differ in less than 0.2% of the genome sequence.</title>
        <authorList>
            <person name="Cejkova D."/>
            <person name="Zobanikova M."/>
            <person name="Chen L."/>
            <person name="Pospisilova P."/>
            <person name="Strouhal M."/>
            <person name="Qin X."/>
            <person name="Mikalova L."/>
            <person name="Norris S.J."/>
            <person name="Muzny D.M."/>
            <person name="Gibbs R.A."/>
            <person name="Fulton L.L."/>
            <person name="Sodergren E."/>
            <person name="Weinstock G.M."/>
            <person name="Smajs D."/>
        </authorList>
    </citation>
    <scope>NUCLEOTIDE SEQUENCE [LARGE SCALE GENOMIC DNA]</scope>
    <source>
        <strain evidence="2">Gauthier</strain>
    </source>
</reference>
<protein>
    <submittedName>
        <fullName evidence="1">Uncharacterized protein</fullName>
    </submittedName>
</protein>
<dbReference type="KEGG" id="tpg:TPEGAU_0954a"/>